<name>A0A8J4G312_9CHLO</name>
<proteinExistence type="predicted"/>
<reference evidence="4" key="1">
    <citation type="journal article" date="2021" name="Proc. Natl. Acad. Sci. U.S.A.">
        <title>Three genomes in the algal genus Volvox reveal the fate of a haploid sex-determining region after a transition to homothallism.</title>
        <authorList>
            <person name="Yamamoto K."/>
            <person name="Hamaji T."/>
            <person name="Kawai-Toyooka H."/>
            <person name="Matsuzaki R."/>
            <person name="Takahashi F."/>
            <person name="Nishimura Y."/>
            <person name="Kawachi M."/>
            <person name="Noguchi H."/>
            <person name="Minakuchi Y."/>
            <person name="Umen J.G."/>
            <person name="Toyoda A."/>
            <person name="Nozaki H."/>
        </authorList>
    </citation>
    <scope>NUCLEOTIDE SEQUENCE</scope>
    <source>
        <strain evidence="4">NIES-3785</strain>
    </source>
</reference>
<evidence type="ECO:0000256" key="2">
    <source>
        <dbReference type="SAM" id="MobiDB-lite"/>
    </source>
</evidence>
<feature type="compositionally biased region" description="Pro residues" evidence="2">
    <location>
        <begin position="525"/>
        <end position="544"/>
    </location>
</feature>
<feature type="compositionally biased region" description="Low complexity" evidence="2">
    <location>
        <begin position="545"/>
        <end position="562"/>
    </location>
</feature>
<dbReference type="PRINTS" id="PR01217">
    <property type="entry name" value="PRICHEXTENSN"/>
</dbReference>
<sequence>MMYMAPANCYPQRSFGLLPHPRQRTFRGSAEHSFVLLLIPLLTTSLLALDGTLAATPLPSPLPRSPPPPPRSPLPPPRSPPLPRPPPLRPPLPFPQSTIAAATLSINIQGKLQYRPTKPVGKWMLTSVNGSSISYTLPSQPVDAISGQQISPGRGISLTCFLPNASTTRCSNITDVQTYQAALPAPNTNVTSRVLVMVVSLSNSSECNIRGGANVTKVKDAFLLPNGYADFFGNCSYGKMVLDRQALTVVSTVVPCTAAIAQCNEDAIAAAAKLQVASTGVQIGSYTHFLYVIPDGLVMTCGWVGLGELPGTQSWFSPDSMGIFSKGTVMQEILHNFGLFHGYKDGMEYEDYSTAMGFGDSCPSAPELWRLGWATPLVQLNSSSFPLATYNTFTLPATFLGPTGVMIKIQPDWLDTFYRKNLYLALRVKAAGDRDLLEQFNGKLNIHELDSTIDNSFSAAGNPTVSIIGTLAPGSSVAYFNYKLQLLVGAFDSKASTISVTVCQFISGPDECKFASVPPMMIPSGMPPSPPPSLSSPLPSPLPPALLLSPSLLLRPPSLSPQQSPPTPQSPNPFPPPSPSPPSPPPPSPLPPSPSKPPPSPPPRPPPSLLPSPPAPPPPRPLPPPSPNPPSPLPPARPKPPPAPQRQPPPASAPSPPQPPTPIPFNLPPPNLNAVEIYPAGSSPYGTSNIGPGKLFTDTQAKWIWCNSAGGVSASIAIAATFTTTFLNTVAGAKALLNIIVDDIAEIYLNGVYITKVQWGWKNAEDYTNRPVHLTLATGTNTLSIRVQNTWGALAALLASLVGSNGSTVLARTSNAWTYTVDAMGAPNAVEIYPAGSSPYGTSNIGPGKLFTDTQAKWIWCNSAGGVSASIAIAATFTTTFLNTVAGAEALLNIIVDDIAEIYLNGVYITKVQWGWNNAEDYTNRPVHLTLATGTNTLSIRVQNTWVTAAALLASLVGSNGSTVLARTSNAWTYTVDAMGAPSKLNSLTAALACILHWHDKLVL</sequence>
<evidence type="ECO:0000313" key="5">
    <source>
        <dbReference type="Proteomes" id="UP000722791"/>
    </source>
</evidence>
<feature type="region of interest" description="Disordered" evidence="2">
    <location>
        <begin position="523"/>
        <end position="670"/>
    </location>
</feature>
<dbReference type="Gene3D" id="2.60.120.260">
    <property type="entry name" value="Galactose-binding domain-like"/>
    <property type="match status" value="2"/>
</dbReference>
<dbReference type="AlphaFoldDB" id="A0A8J4G312"/>
<organism evidence="4 5">
    <name type="scientific">Volvox reticuliferus</name>
    <dbReference type="NCBI Taxonomy" id="1737510"/>
    <lineage>
        <taxon>Eukaryota</taxon>
        <taxon>Viridiplantae</taxon>
        <taxon>Chlorophyta</taxon>
        <taxon>core chlorophytes</taxon>
        <taxon>Chlorophyceae</taxon>
        <taxon>CS clade</taxon>
        <taxon>Chlamydomonadales</taxon>
        <taxon>Volvocaceae</taxon>
        <taxon>Volvox</taxon>
    </lineage>
</organism>
<dbReference type="PANTHER" id="PTHR13037:SF24">
    <property type="entry name" value="POLYCOMB PROTEIN PCL-RELATED"/>
    <property type="match status" value="1"/>
</dbReference>
<evidence type="ECO:0000256" key="1">
    <source>
        <dbReference type="ARBA" id="ARBA00022581"/>
    </source>
</evidence>
<protein>
    <recommendedName>
        <fullName evidence="3">Peptidase M11 gametolysin domain-containing protein</fullName>
    </recommendedName>
</protein>
<feature type="region of interest" description="Disordered" evidence="2">
    <location>
        <begin position="57"/>
        <end position="94"/>
    </location>
</feature>
<evidence type="ECO:0000313" key="4">
    <source>
        <dbReference type="EMBL" id="GIL94766.1"/>
    </source>
</evidence>
<keyword evidence="1" id="KW-0945">Host-virus interaction</keyword>
<feature type="compositionally biased region" description="Pro residues" evidence="2">
    <location>
        <begin position="563"/>
        <end position="670"/>
    </location>
</feature>
<dbReference type="EMBL" id="BNCQ01000002">
    <property type="protein sequence ID" value="GIL94766.1"/>
    <property type="molecule type" value="Genomic_DNA"/>
</dbReference>
<dbReference type="InterPro" id="IPR008752">
    <property type="entry name" value="Peptidase_M11"/>
</dbReference>
<comment type="caution">
    <text evidence="4">The sequence shown here is derived from an EMBL/GenBank/DDBJ whole genome shotgun (WGS) entry which is preliminary data.</text>
</comment>
<accession>A0A8J4G312</accession>
<dbReference type="Pfam" id="PF05548">
    <property type="entry name" value="Peptidase_M11"/>
    <property type="match status" value="1"/>
</dbReference>
<dbReference type="Proteomes" id="UP000722791">
    <property type="component" value="Unassembled WGS sequence"/>
</dbReference>
<dbReference type="PANTHER" id="PTHR13037">
    <property type="entry name" value="FORMIN"/>
    <property type="match status" value="1"/>
</dbReference>
<gene>
    <name evidence="4" type="ORF">Vretimale_729</name>
</gene>
<evidence type="ECO:0000259" key="3">
    <source>
        <dbReference type="Pfam" id="PF05548"/>
    </source>
</evidence>
<feature type="domain" description="Peptidase M11 gametolysin" evidence="3">
    <location>
        <begin position="193"/>
        <end position="460"/>
    </location>
</feature>
<feature type="compositionally biased region" description="Pro residues" evidence="2">
    <location>
        <begin position="58"/>
        <end position="94"/>
    </location>
</feature>